<dbReference type="AlphaFoldDB" id="A0A0F9QST7"/>
<organism evidence="2">
    <name type="scientific">marine sediment metagenome</name>
    <dbReference type="NCBI Taxonomy" id="412755"/>
    <lineage>
        <taxon>unclassified sequences</taxon>
        <taxon>metagenomes</taxon>
        <taxon>ecological metagenomes</taxon>
    </lineage>
</organism>
<name>A0A0F9QST7_9ZZZZ</name>
<sequence length="211" mass="25397">MLYSLSILWAQYFNIAKIRHFYSPITLSIIIILFVLINLFRNKTKNSPEINLNRINIKKSHVLYFVILIISTIFLWRNVNSNCRFISDKWIYKNQIFGGYERLSISNLIEWIKQNTKKDDLIAFQYDDVGEIHVLTERPFVIFRKAPNRTYESLIKFIEYYKPQYIIIHNEHFSLSPLKFNETIEKACIDLNYTPLDIIDRHKIWNLKQDI</sequence>
<protein>
    <submittedName>
        <fullName evidence="2">Uncharacterized protein</fullName>
    </submittedName>
</protein>
<feature type="transmembrane region" description="Helical" evidence="1">
    <location>
        <begin position="61"/>
        <end position="79"/>
    </location>
</feature>
<keyword evidence="1" id="KW-0472">Membrane</keyword>
<feature type="transmembrane region" description="Helical" evidence="1">
    <location>
        <begin position="20"/>
        <end position="40"/>
    </location>
</feature>
<keyword evidence="1" id="KW-1133">Transmembrane helix</keyword>
<reference evidence="2" key="1">
    <citation type="journal article" date="2015" name="Nature">
        <title>Complex archaea that bridge the gap between prokaryotes and eukaryotes.</title>
        <authorList>
            <person name="Spang A."/>
            <person name="Saw J.H."/>
            <person name="Jorgensen S.L."/>
            <person name="Zaremba-Niedzwiedzka K."/>
            <person name="Martijn J."/>
            <person name="Lind A.E."/>
            <person name="van Eijk R."/>
            <person name="Schleper C."/>
            <person name="Guy L."/>
            <person name="Ettema T.J."/>
        </authorList>
    </citation>
    <scope>NUCLEOTIDE SEQUENCE</scope>
</reference>
<evidence type="ECO:0000313" key="2">
    <source>
        <dbReference type="EMBL" id="KKN45534.1"/>
    </source>
</evidence>
<accession>A0A0F9QST7</accession>
<keyword evidence="1" id="KW-0812">Transmembrane</keyword>
<evidence type="ECO:0000256" key="1">
    <source>
        <dbReference type="SAM" id="Phobius"/>
    </source>
</evidence>
<dbReference type="EMBL" id="LAZR01001383">
    <property type="protein sequence ID" value="KKN45534.1"/>
    <property type="molecule type" value="Genomic_DNA"/>
</dbReference>
<comment type="caution">
    <text evidence="2">The sequence shown here is derived from an EMBL/GenBank/DDBJ whole genome shotgun (WGS) entry which is preliminary data.</text>
</comment>
<gene>
    <name evidence="2" type="ORF">LCGC14_0682170</name>
</gene>
<proteinExistence type="predicted"/>